<evidence type="ECO:0000313" key="2">
    <source>
        <dbReference type="EMBL" id="SFP39129.1"/>
    </source>
</evidence>
<evidence type="ECO:0000256" key="1">
    <source>
        <dbReference type="SAM" id="SignalP"/>
    </source>
</evidence>
<protein>
    <submittedName>
        <fullName evidence="2">Uncharacterized protein</fullName>
    </submittedName>
</protein>
<evidence type="ECO:0000313" key="3">
    <source>
        <dbReference type="Proteomes" id="UP000199586"/>
    </source>
</evidence>
<feature type="signal peptide" evidence="1">
    <location>
        <begin position="1"/>
        <end position="20"/>
    </location>
</feature>
<sequence length="174" mass="18021">MKRVTALLAAAALLASPAVAQPRPCLTALEAESLALVALPEIITQTGQVCAARLPAASLIRRRQGPLVAKYQAAADAAWPAAQGAIAKLSNPAATLLLQSDYARPVLTSLITPLIVGRIALADCGTIDRLVTLLEPLPPRNTAGVIVTVLQYLKADRARGGRSDAPDLPLCPAP</sequence>
<keyword evidence="1" id="KW-0732">Signal</keyword>
<organism evidence="2 3">
    <name type="scientific">Sphingomonas rubra</name>
    <dbReference type="NCBI Taxonomy" id="634430"/>
    <lineage>
        <taxon>Bacteria</taxon>
        <taxon>Pseudomonadati</taxon>
        <taxon>Pseudomonadota</taxon>
        <taxon>Alphaproteobacteria</taxon>
        <taxon>Sphingomonadales</taxon>
        <taxon>Sphingomonadaceae</taxon>
        <taxon>Sphingomonas</taxon>
    </lineage>
</organism>
<reference evidence="2 3" key="1">
    <citation type="submission" date="2016-10" db="EMBL/GenBank/DDBJ databases">
        <authorList>
            <person name="de Groot N.N."/>
        </authorList>
    </citation>
    <scope>NUCLEOTIDE SEQUENCE [LARGE SCALE GENOMIC DNA]</scope>
    <source>
        <strain evidence="2 3">CGMCC 1.9113</strain>
    </source>
</reference>
<dbReference type="STRING" id="634430.SAMN04488241_101330"/>
<dbReference type="AlphaFoldDB" id="A0A1I5PYY0"/>
<dbReference type="RefSeq" id="WP_093330415.1">
    <property type="nucleotide sequence ID" value="NZ_FOXP01000001.1"/>
</dbReference>
<gene>
    <name evidence="2" type="ORF">SAMN04488241_101330</name>
</gene>
<feature type="chain" id="PRO_5011785417" evidence="1">
    <location>
        <begin position="21"/>
        <end position="174"/>
    </location>
</feature>
<accession>A0A1I5PYY0</accession>
<keyword evidence="3" id="KW-1185">Reference proteome</keyword>
<dbReference type="Proteomes" id="UP000199586">
    <property type="component" value="Unassembled WGS sequence"/>
</dbReference>
<proteinExistence type="predicted"/>
<dbReference type="OrthoDB" id="7594050at2"/>
<name>A0A1I5PYY0_9SPHN</name>
<dbReference type="EMBL" id="FOXP01000001">
    <property type="protein sequence ID" value="SFP39129.1"/>
    <property type="molecule type" value="Genomic_DNA"/>
</dbReference>